<gene>
    <name evidence="2" type="ORF">GGX14DRAFT_612976</name>
</gene>
<comment type="caution">
    <text evidence="2">The sequence shown here is derived from an EMBL/GenBank/DDBJ whole genome shotgun (WGS) entry which is preliminary data.</text>
</comment>
<dbReference type="Proteomes" id="UP001219525">
    <property type="component" value="Unassembled WGS sequence"/>
</dbReference>
<feature type="compositionally biased region" description="Polar residues" evidence="1">
    <location>
        <begin position="523"/>
        <end position="535"/>
    </location>
</feature>
<reference evidence="2" key="1">
    <citation type="submission" date="2023-03" db="EMBL/GenBank/DDBJ databases">
        <title>Massive genome expansion in bonnet fungi (Mycena s.s.) driven by repeated elements and novel gene families across ecological guilds.</title>
        <authorList>
            <consortium name="Lawrence Berkeley National Laboratory"/>
            <person name="Harder C.B."/>
            <person name="Miyauchi S."/>
            <person name="Viragh M."/>
            <person name="Kuo A."/>
            <person name="Thoen E."/>
            <person name="Andreopoulos B."/>
            <person name="Lu D."/>
            <person name="Skrede I."/>
            <person name="Drula E."/>
            <person name="Henrissat B."/>
            <person name="Morin E."/>
            <person name="Kohler A."/>
            <person name="Barry K."/>
            <person name="LaButti K."/>
            <person name="Morin E."/>
            <person name="Salamov A."/>
            <person name="Lipzen A."/>
            <person name="Mereny Z."/>
            <person name="Hegedus B."/>
            <person name="Baldrian P."/>
            <person name="Stursova M."/>
            <person name="Weitz H."/>
            <person name="Taylor A."/>
            <person name="Grigoriev I.V."/>
            <person name="Nagy L.G."/>
            <person name="Martin F."/>
            <person name="Kauserud H."/>
        </authorList>
    </citation>
    <scope>NUCLEOTIDE SEQUENCE</scope>
    <source>
        <strain evidence="2">9144</strain>
    </source>
</reference>
<feature type="compositionally biased region" description="Basic and acidic residues" evidence="1">
    <location>
        <begin position="51"/>
        <end position="64"/>
    </location>
</feature>
<feature type="compositionally biased region" description="Polar residues" evidence="1">
    <location>
        <begin position="138"/>
        <end position="154"/>
    </location>
</feature>
<evidence type="ECO:0000313" key="3">
    <source>
        <dbReference type="Proteomes" id="UP001219525"/>
    </source>
</evidence>
<feature type="region of interest" description="Disordered" evidence="1">
    <location>
        <begin position="348"/>
        <end position="370"/>
    </location>
</feature>
<feature type="region of interest" description="Disordered" evidence="1">
    <location>
        <begin position="196"/>
        <end position="252"/>
    </location>
</feature>
<keyword evidence="3" id="KW-1185">Reference proteome</keyword>
<feature type="region of interest" description="Disordered" evidence="1">
    <location>
        <begin position="1087"/>
        <end position="1129"/>
    </location>
</feature>
<feature type="region of interest" description="Disordered" evidence="1">
    <location>
        <begin position="579"/>
        <end position="625"/>
    </location>
</feature>
<feature type="compositionally biased region" description="Low complexity" evidence="1">
    <location>
        <begin position="961"/>
        <end position="975"/>
    </location>
</feature>
<feature type="compositionally biased region" description="Polar residues" evidence="1">
    <location>
        <begin position="1"/>
        <end position="13"/>
    </location>
</feature>
<feature type="compositionally biased region" description="Low complexity" evidence="1">
    <location>
        <begin position="111"/>
        <end position="122"/>
    </location>
</feature>
<evidence type="ECO:0000313" key="2">
    <source>
        <dbReference type="EMBL" id="KAJ7228459.1"/>
    </source>
</evidence>
<feature type="region of interest" description="Disordered" evidence="1">
    <location>
        <begin position="1165"/>
        <end position="1205"/>
    </location>
</feature>
<sequence>MTTRTQTSPSPFSALSFIGRGSQAPTLRARNSARRPTRDDDYIPYNGPYEEPPRARQERNRDSWGDPVYDEEGSNMIHELHRRYVPSDQSRYPWLDQADERNGEPRSRVLSGASGHTGSSGTVDPNRSSVGLLRKSSHVTNATRPPVPSYTNFDASGGVGESPVPPGHSREAPPPPKRGSLANIFTFGQASKRLPISPAKVPLPTSPPPTSPPGNVRYTRVFGTQPERLGSGPPSIDSASDDKQQSSSYISHEEDPYHSYYNYTPAADQFGQLAMPKNATPAPHPYAYNVPQRDIHDPPPTAPIPTSQKLKFTVPPSQRFVFPQPQPQEESPAAGPHISVLKNSVSTPNLRDTLRSPNRLRKPPNVPKSKDRWLSAETWCDAVMFPRPRLKVEDAQKLLNGNSGRIVSPPGSPVFGGFSARQNPERPEGVPSRVLVHSRSMASLNADAGQSKPRTEARETPNRETPLASVAPPAIVLSAHSEKPPRPKSFAWDDLALPSPVPSLSRVLEEGQVLEYQRKKWQMQATGSFQNSRTRNLSRSRAKSLTNRGNKAPQGNINFLAARSLLGNQDLIPVLPTRHTRSASQSGANTNGTTSFNTRSSHSHSNSLAKTVSKSSHGHSRQDSWGRSALKKAAAICYPDGALSPAIETTNGLETALRGGETKVIRLADPAQIPVDTSVLSALSPWTRASPTPSATSDTRIGIALSTPPLNDNSSSERESIHLPSHPYAQGSNVSYAYHNATYSVSKSAEYAGPHPAITVAVADPQDFSSRHRLPPQASLAYHPYASKRNSYSTLVQQARADSDVPPHSKMWAQLSPGVVREILPNEIQYSPFLAESGMMPDEERDTDMYAQNRKSTVTIIDSVGLGETLASAVEEENIRDSGLGTSEDNLPDAEETAAIEAHHPYRIHRKPVQYDISHPPYMPKKSTAPNTNYTAESSLVDPSVNQHRLTPPTPPLPVYASGSSPVANSVASSPPRSPPPIGSVDDLDEFRDLFYKPNLTDEALSNLSRPISGRLTWDAASTTRTQRTGSGLTSLARQLSAEFEELRTILHRERTGSVESESSISRISGRFPRESDIQFVFTESELARSDEPERHEPSETLSAFQPSNRIPEDVESSRASSPIDGPLLDEDVHESFRVGSVGSVVTPPATSGDHRSSYTGLLAFTETEGSVPPKTEIPVSRAESDTLQPHSAAPTRSSYMTGSSLSRISNLSDFPVPPLATSKELASVETKEEPVHPKAGMSIPRVVSDNLQLHSADPTRSSYMTTSTISRISNLSDFPAPPPQHMTPAHMSLLNSYFHSRESAAEPAVPEEESTVTFIPKIGERF</sequence>
<feature type="region of interest" description="Disordered" evidence="1">
    <location>
        <begin position="443"/>
        <end position="465"/>
    </location>
</feature>
<feature type="compositionally biased region" description="Polar residues" evidence="1">
    <location>
        <begin position="1186"/>
        <end position="1205"/>
    </location>
</feature>
<feature type="compositionally biased region" description="Basic and acidic residues" evidence="1">
    <location>
        <begin position="453"/>
        <end position="462"/>
    </location>
</feature>
<protein>
    <submittedName>
        <fullName evidence="2">Uncharacterized protein</fullName>
    </submittedName>
</protein>
<proteinExistence type="predicted"/>
<name>A0AAD6YTF9_9AGAR</name>
<feature type="region of interest" description="Disordered" evidence="1">
    <location>
        <begin position="960"/>
        <end position="986"/>
    </location>
</feature>
<accession>A0AAD6YTF9</accession>
<organism evidence="2 3">
    <name type="scientific">Mycena pura</name>
    <dbReference type="NCBI Taxonomy" id="153505"/>
    <lineage>
        <taxon>Eukaryota</taxon>
        <taxon>Fungi</taxon>
        <taxon>Dikarya</taxon>
        <taxon>Basidiomycota</taxon>
        <taxon>Agaricomycotina</taxon>
        <taxon>Agaricomycetes</taxon>
        <taxon>Agaricomycetidae</taxon>
        <taxon>Agaricales</taxon>
        <taxon>Marasmiineae</taxon>
        <taxon>Mycenaceae</taxon>
        <taxon>Mycena</taxon>
    </lineage>
</organism>
<feature type="compositionally biased region" description="Basic and acidic residues" evidence="1">
    <location>
        <begin position="98"/>
        <end position="107"/>
    </location>
</feature>
<feature type="compositionally biased region" description="Basic and acidic residues" evidence="1">
    <location>
        <begin position="1087"/>
        <end position="1099"/>
    </location>
</feature>
<feature type="compositionally biased region" description="Polar residues" evidence="1">
    <location>
        <begin position="1100"/>
        <end position="1109"/>
    </location>
</feature>
<feature type="compositionally biased region" description="Polar residues" evidence="1">
    <location>
        <begin position="582"/>
        <end position="615"/>
    </location>
</feature>
<dbReference type="EMBL" id="JARJCW010000002">
    <property type="protein sequence ID" value="KAJ7228459.1"/>
    <property type="molecule type" value="Genomic_DNA"/>
</dbReference>
<feature type="compositionally biased region" description="Polar residues" evidence="1">
    <location>
        <begin position="543"/>
        <end position="554"/>
    </location>
</feature>
<evidence type="ECO:0000256" key="1">
    <source>
        <dbReference type="SAM" id="MobiDB-lite"/>
    </source>
</evidence>
<feature type="region of interest" description="Disordered" evidence="1">
    <location>
        <begin position="523"/>
        <end position="554"/>
    </location>
</feature>
<feature type="region of interest" description="Disordered" evidence="1">
    <location>
        <begin position="1"/>
        <end position="183"/>
    </location>
</feature>